<dbReference type="Proteomes" id="UP000274201">
    <property type="component" value="Chromosome"/>
</dbReference>
<protein>
    <submittedName>
        <fullName evidence="1">Uncharacterized protein</fullName>
    </submittedName>
</protein>
<dbReference type="AlphaFoldDB" id="A0A448V7A4"/>
<evidence type="ECO:0000313" key="2">
    <source>
        <dbReference type="Proteomes" id="UP000274201"/>
    </source>
</evidence>
<organism evidence="1 2">
    <name type="scientific">Bartonella vinsonii</name>
    <name type="common">Rochalimaea vinsonii</name>
    <dbReference type="NCBI Taxonomy" id="33047"/>
    <lineage>
        <taxon>Bacteria</taxon>
        <taxon>Pseudomonadati</taxon>
        <taxon>Pseudomonadota</taxon>
        <taxon>Alphaproteobacteria</taxon>
        <taxon>Hyphomicrobiales</taxon>
        <taxon>Bartonellaceae</taxon>
        <taxon>Bartonella</taxon>
    </lineage>
</organism>
<proteinExistence type="predicted"/>
<gene>
    <name evidence="1" type="ORF">NCTC12905_01313</name>
</gene>
<reference evidence="1 2" key="1">
    <citation type="submission" date="2018-12" db="EMBL/GenBank/DDBJ databases">
        <authorList>
            <consortium name="Pathogen Informatics"/>
        </authorList>
    </citation>
    <scope>NUCLEOTIDE SEQUENCE [LARGE SCALE GENOMIC DNA]</scope>
    <source>
        <strain evidence="1 2">NCTC12905</strain>
    </source>
</reference>
<dbReference type="EMBL" id="LR134529">
    <property type="protein sequence ID" value="VEJ45647.1"/>
    <property type="molecule type" value="Genomic_DNA"/>
</dbReference>
<evidence type="ECO:0000313" key="1">
    <source>
        <dbReference type="EMBL" id="VEJ45647.1"/>
    </source>
</evidence>
<name>A0A448V7A4_BARVI</name>
<sequence>MYLNALALYSLTTWSVTMKNDEKFEADLSKIIVKWGTLSKAQKQEILEIVENSTNAAQLTEHLELRSSFYLQTKSKR</sequence>
<accession>A0A448V7A4</accession>